<comment type="caution">
    <text evidence="4">The sequence shown here is derived from an EMBL/GenBank/DDBJ whole genome shotgun (WGS) entry which is preliminary data.</text>
</comment>
<dbReference type="EMBL" id="VFFF01000002">
    <property type="protein sequence ID" value="TNY31653.1"/>
    <property type="molecule type" value="Genomic_DNA"/>
</dbReference>
<proteinExistence type="inferred from homology"/>
<reference evidence="4 5" key="1">
    <citation type="submission" date="2019-06" db="EMBL/GenBank/DDBJ databases">
        <title>Genome of new Rhodobacteraceae sp. SM1903.</title>
        <authorList>
            <person name="Ren X."/>
        </authorList>
    </citation>
    <scope>NUCLEOTIDE SEQUENCE [LARGE SCALE GENOMIC DNA]</scope>
    <source>
        <strain evidence="4 5">SM1903</strain>
    </source>
</reference>
<name>A0A5C5GAR4_9RHOB</name>
<dbReference type="PANTHER" id="PTHR43649:SF12">
    <property type="entry name" value="DIACETYLCHITOBIOSE BINDING PROTEIN DASA"/>
    <property type="match status" value="1"/>
</dbReference>
<dbReference type="AlphaFoldDB" id="A0A5C5GAR4"/>
<comment type="similarity">
    <text evidence="2">Belongs to the bacterial solute-binding protein 1 family.</text>
</comment>
<protein>
    <submittedName>
        <fullName evidence="4">Sugar ABC transporter substrate-binding protein</fullName>
    </submittedName>
</protein>
<evidence type="ECO:0000256" key="3">
    <source>
        <dbReference type="SAM" id="SignalP"/>
    </source>
</evidence>
<evidence type="ECO:0000313" key="4">
    <source>
        <dbReference type="EMBL" id="TNY31653.1"/>
    </source>
</evidence>
<evidence type="ECO:0000256" key="2">
    <source>
        <dbReference type="ARBA" id="ARBA00008520"/>
    </source>
</evidence>
<feature type="signal peptide" evidence="3">
    <location>
        <begin position="1"/>
        <end position="23"/>
    </location>
</feature>
<feature type="chain" id="PRO_5022790131" evidence="3">
    <location>
        <begin position="24"/>
        <end position="438"/>
    </location>
</feature>
<dbReference type="InterPro" id="IPR050490">
    <property type="entry name" value="Bact_solute-bd_prot1"/>
</dbReference>
<evidence type="ECO:0000313" key="5">
    <source>
        <dbReference type="Proteomes" id="UP000314011"/>
    </source>
</evidence>
<sequence length="438" mass="47263">MTMTMRALLGATALCTAASVVSAQETTLTIATVNNGDMIRMQGLTEDFTEQHPEIALEWVTLEENVLRQRVTQDIATNGGQFDVMTIGTYEVPIWGQQGWLVPLDDMPEGYDADDILPAIAGGLTVDGTLYAAPFYGESSMVMYRTDLMEEAGLEMPDAPTWEFIKEAAAAMTDEEAEIYGICLRGKAGWGENMAFLTAMANSYGARWFDEEWNAQFDTEAWSNTLTDYLDIMTNYGPPGAANNGFNENLALFQQGKCGMWIDATVAASFVTNPDESEVADSVGFALAPDNGLGKRGNWLWAWSLAVPAGSDAPDAAKTFIAWATSKEYTELVAENEGWANVPPGTRTSLYENQEYLDAAPFAQMTLESIQAADPTNPAVDPVPYTGVQFVAIPEFAGIGTQVGQEFSAALAGQQSAEEALSNAQALTEDEMSAAGYN</sequence>
<organism evidence="4 5">
    <name type="scientific">Pelagovum pacificum</name>
    <dbReference type="NCBI Taxonomy" id="2588711"/>
    <lineage>
        <taxon>Bacteria</taxon>
        <taxon>Pseudomonadati</taxon>
        <taxon>Pseudomonadota</taxon>
        <taxon>Alphaproteobacteria</taxon>
        <taxon>Rhodobacterales</taxon>
        <taxon>Paracoccaceae</taxon>
        <taxon>Pelagovum</taxon>
    </lineage>
</organism>
<gene>
    <name evidence="4" type="ORF">FHY64_16750</name>
</gene>
<dbReference type="GO" id="GO:0042597">
    <property type="term" value="C:periplasmic space"/>
    <property type="evidence" value="ECO:0007669"/>
    <property type="project" value="UniProtKB-SubCell"/>
</dbReference>
<dbReference type="Proteomes" id="UP000314011">
    <property type="component" value="Unassembled WGS sequence"/>
</dbReference>
<dbReference type="SUPFAM" id="SSF53850">
    <property type="entry name" value="Periplasmic binding protein-like II"/>
    <property type="match status" value="1"/>
</dbReference>
<dbReference type="PANTHER" id="PTHR43649">
    <property type="entry name" value="ARABINOSE-BINDING PROTEIN-RELATED"/>
    <property type="match status" value="1"/>
</dbReference>
<dbReference type="Pfam" id="PF01547">
    <property type="entry name" value="SBP_bac_1"/>
    <property type="match status" value="1"/>
</dbReference>
<dbReference type="OrthoDB" id="9804061at2"/>
<dbReference type="Gene3D" id="3.40.190.10">
    <property type="entry name" value="Periplasmic binding protein-like II"/>
    <property type="match status" value="2"/>
</dbReference>
<dbReference type="InterPro" id="IPR006059">
    <property type="entry name" value="SBP"/>
</dbReference>
<accession>A0A5C5GAR4</accession>
<keyword evidence="5" id="KW-1185">Reference proteome</keyword>
<keyword evidence="3" id="KW-0732">Signal</keyword>
<dbReference type="RefSeq" id="WP_140196825.1">
    <property type="nucleotide sequence ID" value="NZ_CP065915.1"/>
</dbReference>
<comment type="subcellular location">
    <subcellularLocation>
        <location evidence="1">Periplasm</location>
    </subcellularLocation>
</comment>
<dbReference type="CDD" id="cd13585">
    <property type="entry name" value="PBP2_TMBP_like"/>
    <property type="match status" value="1"/>
</dbReference>
<evidence type="ECO:0000256" key="1">
    <source>
        <dbReference type="ARBA" id="ARBA00004418"/>
    </source>
</evidence>